<dbReference type="Proteomes" id="UP001145021">
    <property type="component" value="Unassembled WGS sequence"/>
</dbReference>
<evidence type="ECO:0000256" key="1">
    <source>
        <dbReference type="SAM" id="Phobius"/>
    </source>
</evidence>
<dbReference type="AlphaFoldDB" id="A0A9W7XL03"/>
<proteinExistence type="predicted"/>
<keyword evidence="1" id="KW-0812">Transmembrane</keyword>
<keyword evidence="3" id="KW-1185">Reference proteome</keyword>
<keyword evidence="1" id="KW-0472">Membrane</keyword>
<protein>
    <submittedName>
        <fullName evidence="2">Uncharacterized protein</fullName>
    </submittedName>
</protein>
<reference evidence="2" key="1">
    <citation type="submission" date="2022-07" db="EMBL/GenBank/DDBJ databases">
        <title>Phylogenomic reconstructions and comparative analyses of Kickxellomycotina fungi.</title>
        <authorList>
            <person name="Reynolds N.K."/>
            <person name="Stajich J.E."/>
            <person name="Barry K."/>
            <person name="Grigoriev I.V."/>
            <person name="Crous P."/>
            <person name="Smith M.E."/>
        </authorList>
    </citation>
    <scope>NUCLEOTIDE SEQUENCE</scope>
    <source>
        <strain evidence="2">NBRC 105413</strain>
    </source>
</reference>
<name>A0A9W7XL03_9FUNG</name>
<comment type="caution">
    <text evidence="2">The sequence shown here is derived from an EMBL/GenBank/DDBJ whole genome shotgun (WGS) entry which is preliminary data.</text>
</comment>
<evidence type="ECO:0000313" key="2">
    <source>
        <dbReference type="EMBL" id="KAJ1644918.1"/>
    </source>
</evidence>
<organism evidence="2 3">
    <name type="scientific">Coemansia asiatica</name>
    <dbReference type="NCBI Taxonomy" id="1052880"/>
    <lineage>
        <taxon>Eukaryota</taxon>
        <taxon>Fungi</taxon>
        <taxon>Fungi incertae sedis</taxon>
        <taxon>Zoopagomycota</taxon>
        <taxon>Kickxellomycotina</taxon>
        <taxon>Kickxellomycetes</taxon>
        <taxon>Kickxellales</taxon>
        <taxon>Kickxellaceae</taxon>
        <taxon>Coemansia</taxon>
    </lineage>
</organism>
<sequence length="278" mass="31594">MSFNQSRWSAGNRLVRSMTPEEENEFKQLQKMAYEYDNYALPLFPSLYTIAPQSTKISQLECIPIIGNLVVFYIICKFIVRTTNVGSIGGITFMTMLGYSVFMLITGFVPFINVWIAYKTRPLYRCWQVFSAEVDNRGLYHGGVANAGLKPEYMSSLLRSSGMHHLATPPTGHTPVRAVPYSENQTKALKAIPPMQAIDKHYSMDSAPKERRGFSSFIPMQHQNKPYPIAPTETDYDANSTRRHSFESTRASILPDEADFIKTGYAIRQSHLDNWPLK</sequence>
<evidence type="ECO:0000313" key="3">
    <source>
        <dbReference type="Proteomes" id="UP001145021"/>
    </source>
</evidence>
<accession>A0A9W7XL03</accession>
<keyword evidence="1" id="KW-1133">Transmembrane helix</keyword>
<gene>
    <name evidence="2" type="ORF">LPJ64_003435</name>
</gene>
<feature type="transmembrane region" description="Helical" evidence="1">
    <location>
        <begin position="62"/>
        <end position="80"/>
    </location>
</feature>
<dbReference type="EMBL" id="JANBOH010000134">
    <property type="protein sequence ID" value="KAJ1644918.1"/>
    <property type="molecule type" value="Genomic_DNA"/>
</dbReference>
<feature type="transmembrane region" description="Helical" evidence="1">
    <location>
        <begin position="92"/>
        <end position="118"/>
    </location>
</feature>